<sequence length="42" mass="4520">MSGDAVAMMVLAMVVLWGGLGAAIVNIVRFKGREPQESMRDL</sequence>
<dbReference type="AlphaFoldDB" id="A0AA94HLJ5"/>
<gene>
    <name evidence="2" type="ORF">SAMN04487783_0936</name>
</gene>
<organism evidence="2 3">
    <name type="scientific">Agrococcus baldri</name>
    <dbReference type="NCBI Taxonomy" id="153730"/>
    <lineage>
        <taxon>Bacteria</taxon>
        <taxon>Bacillati</taxon>
        <taxon>Actinomycetota</taxon>
        <taxon>Actinomycetes</taxon>
        <taxon>Micrococcales</taxon>
        <taxon>Microbacteriaceae</taxon>
        <taxon>Agrococcus</taxon>
    </lineage>
</organism>
<dbReference type="RefSeq" id="WP_177220254.1">
    <property type="nucleotide sequence ID" value="NZ_FOZN01000002.1"/>
</dbReference>
<keyword evidence="1" id="KW-0812">Transmembrane</keyword>
<dbReference type="Pfam" id="PF16951">
    <property type="entry name" value="MaAIMP_sms"/>
    <property type="match status" value="1"/>
</dbReference>
<comment type="caution">
    <text evidence="2">The sequence shown here is derived from an EMBL/GenBank/DDBJ whole genome shotgun (WGS) entry which is preliminary data.</text>
</comment>
<reference evidence="2 3" key="1">
    <citation type="submission" date="2016-10" db="EMBL/GenBank/DDBJ databases">
        <authorList>
            <person name="Varghese N."/>
            <person name="Submissions S."/>
        </authorList>
    </citation>
    <scope>NUCLEOTIDE SEQUENCE [LARGE SCALE GENOMIC DNA]</scope>
    <source>
        <strain evidence="2 3">IAM 15147</strain>
    </source>
</reference>
<proteinExistence type="predicted"/>
<keyword evidence="1" id="KW-0472">Membrane</keyword>
<dbReference type="NCBIfam" id="NF033493">
    <property type="entry name" value="MetS_like_NSS"/>
    <property type="match status" value="1"/>
</dbReference>
<evidence type="ECO:0000256" key="1">
    <source>
        <dbReference type="SAM" id="Phobius"/>
    </source>
</evidence>
<evidence type="ECO:0000313" key="2">
    <source>
        <dbReference type="EMBL" id="SFS07269.1"/>
    </source>
</evidence>
<dbReference type="Proteomes" id="UP000198506">
    <property type="component" value="Unassembled WGS sequence"/>
</dbReference>
<accession>A0AA94HLJ5</accession>
<dbReference type="EMBL" id="FOZN01000002">
    <property type="protein sequence ID" value="SFS07269.1"/>
    <property type="molecule type" value="Genomic_DNA"/>
</dbReference>
<keyword evidence="1" id="KW-1133">Transmembrane helix</keyword>
<feature type="transmembrane region" description="Helical" evidence="1">
    <location>
        <begin position="6"/>
        <end position="30"/>
    </location>
</feature>
<protein>
    <submittedName>
        <fullName evidence="2">Methionine and alanine importer, small subunit</fullName>
    </submittedName>
</protein>
<dbReference type="InterPro" id="IPR031596">
    <property type="entry name" value="MaAIMP_sms"/>
</dbReference>
<name>A0AA94HLJ5_9MICO</name>
<evidence type="ECO:0000313" key="3">
    <source>
        <dbReference type="Proteomes" id="UP000198506"/>
    </source>
</evidence>
<keyword evidence="3" id="KW-1185">Reference proteome</keyword>